<comment type="subcellular location">
    <subcellularLocation>
        <location evidence="1">Membrane</location>
        <topology evidence="1">Multi-pass membrane protein</topology>
    </subcellularLocation>
</comment>
<dbReference type="CDD" id="cd03213">
    <property type="entry name" value="ABCG_EPDR"/>
    <property type="match status" value="1"/>
</dbReference>
<keyword evidence="2" id="KW-0813">Transport</keyword>
<dbReference type="Pfam" id="PF01061">
    <property type="entry name" value="ABC2_membrane"/>
    <property type="match status" value="1"/>
</dbReference>
<keyword evidence="5" id="KW-0067">ATP-binding</keyword>
<dbReference type="PROSITE" id="PS50893">
    <property type="entry name" value="ABC_TRANSPORTER_2"/>
    <property type="match status" value="1"/>
</dbReference>
<evidence type="ECO:0000259" key="9">
    <source>
        <dbReference type="PROSITE" id="PS50893"/>
    </source>
</evidence>
<keyword evidence="11" id="KW-1185">Reference proteome</keyword>
<dbReference type="Pfam" id="PF00005">
    <property type="entry name" value="ABC_tran"/>
    <property type="match status" value="1"/>
</dbReference>
<dbReference type="Pfam" id="PF19055">
    <property type="entry name" value="ABC2_membrane_7"/>
    <property type="match status" value="1"/>
</dbReference>
<evidence type="ECO:0000313" key="11">
    <source>
        <dbReference type="Proteomes" id="UP000318582"/>
    </source>
</evidence>
<keyword evidence="7 8" id="KW-0472">Membrane</keyword>
<feature type="transmembrane region" description="Helical" evidence="8">
    <location>
        <begin position="488"/>
        <end position="512"/>
    </location>
</feature>
<dbReference type="GO" id="GO:0016887">
    <property type="term" value="F:ATP hydrolysis activity"/>
    <property type="evidence" value="ECO:0007669"/>
    <property type="project" value="InterPro"/>
</dbReference>
<dbReference type="STRING" id="109895.A0A507DZ78"/>
<dbReference type="AlphaFoldDB" id="A0A507DZ78"/>
<comment type="caution">
    <text evidence="10">The sequence shown here is derived from an EMBL/GenBank/DDBJ whole genome shotgun (WGS) entry which is preliminary data.</text>
</comment>
<evidence type="ECO:0000256" key="7">
    <source>
        <dbReference type="ARBA" id="ARBA00023136"/>
    </source>
</evidence>
<dbReference type="PANTHER" id="PTHR48041">
    <property type="entry name" value="ABC TRANSPORTER G FAMILY MEMBER 28"/>
    <property type="match status" value="1"/>
</dbReference>
<dbReference type="GO" id="GO:0140359">
    <property type="term" value="F:ABC-type transporter activity"/>
    <property type="evidence" value="ECO:0007669"/>
    <property type="project" value="InterPro"/>
</dbReference>
<dbReference type="SUPFAM" id="SSF52540">
    <property type="entry name" value="P-loop containing nucleoside triphosphate hydrolases"/>
    <property type="match status" value="1"/>
</dbReference>
<dbReference type="PANTHER" id="PTHR48041:SF122">
    <property type="entry name" value="ABC TRANSPORTER DOMAIN-CONTAINING PROTEIN"/>
    <property type="match status" value="1"/>
</dbReference>
<evidence type="ECO:0000256" key="3">
    <source>
        <dbReference type="ARBA" id="ARBA00022692"/>
    </source>
</evidence>
<dbReference type="EMBL" id="QEAQ01000067">
    <property type="protein sequence ID" value="TPX56692.1"/>
    <property type="molecule type" value="Genomic_DNA"/>
</dbReference>
<sequence>MADFDRKSNDMTTTVSIVSDQEQHARSRIHDGGSLAWSNLSYEIDLPKGGKRVLLDGISGSAKRGELIAIMGASGAGKTTLLQCLSGRLSTGRLTGSITLDNQPRAPKTWKRLMAFVEQDDHLHAHLTVRETLRYAARLRLPSSQYTRAEKEWKADEVLSRLRLDKAAETRIGDGLTRGVSGGERKRVCVAQQIVADPDVLFLDEATSGLDSTAALSVLANVKRDAEASGRIVVVTIHQPSVELLELFSSVVVLCAGKVAYFGPVDAATEHFRSLGYDCPPHKNPADFFLDVVTIASEGGKEEDARVRTLHEAYRSVERARDAGQTSAISTSNVASRMASVVEVKNPSIDRNSWMSEFLTLMNREWKNLSRHRPVIIADFVRTFVLIILIGFASFRLEADQRGLQNRIGVLFVWPTNQMFVVLMPILTVVPLEKIIMMRERAAGSYRVSAFFVAKMLAVLLPALFFSFVATIPLYWMIGLQADFTKFLIWIGVNALLTACGVALALAVSCAVPTVQLAQATGPLLVVVFMLYGGQIINVGTLGWYFRWLHYLSPISYAYRALAQTELAELTLSCLPNEACVTTGKAMLAVYDLDTISTGVCALVLAGLATAWFVVAYGLLRKTSKPKMVVL</sequence>
<dbReference type="InterPro" id="IPR003593">
    <property type="entry name" value="AAA+_ATPase"/>
</dbReference>
<dbReference type="PROSITE" id="PS00211">
    <property type="entry name" value="ABC_TRANSPORTER_1"/>
    <property type="match status" value="1"/>
</dbReference>
<organism evidence="10 11">
    <name type="scientific">Powellomyces hirtus</name>
    <dbReference type="NCBI Taxonomy" id="109895"/>
    <lineage>
        <taxon>Eukaryota</taxon>
        <taxon>Fungi</taxon>
        <taxon>Fungi incertae sedis</taxon>
        <taxon>Chytridiomycota</taxon>
        <taxon>Chytridiomycota incertae sedis</taxon>
        <taxon>Chytridiomycetes</taxon>
        <taxon>Spizellomycetales</taxon>
        <taxon>Powellomycetaceae</taxon>
        <taxon>Powellomyces</taxon>
    </lineage>
</organism>
<dbReference type="Proteomes" id="UP000318582">
    <property type="component" value="Unassembled WGS sequence"/>
</dbReference>
<dbReference type="InterPro" id="IPR050352">
    <property type="entry name" value="ABCG_transporters"/>
</dbReference>
<keyword evidence="4" id="KW-0547">Nucleotide-binding</keyword>
<feature type="transmembrane region" description="Helical" evidence="8">
    <location>
        <begin position="407"/>
        <end position="430"/>
    </location>
</feature>
<evidence type="ECO:0000256" key="2">
    <source>
        <dbReference type="ARBA" id="ARBA00022448"/>
    </source>
</evidence>
<evidence type="ECO:0000313" key="10">
    <source>
        <dbReference type="EMBL" id="TPX56692.1"/>
    </source>
</evidence>
<dbReference type="SMART" id="SM00382">
    <property type="entry name" value="AAA"/>
    <property type="match status" value="1"/>
</dbReference>
<dbReference type="InterPro" id="IPR013525">
    <property type="entry name" value="ABC2_TM"/>
</dbReference>
<proteinExistence type="predicted"/>
<dbReference type="GO" id="GO:0005524">
    <property type="term" value="F:ATP binding"/>
    <property type="evidence" value="ECO:0007669"/>
    <property type="project" value="UniProtKB-KW"/>
</dbReference>
<evidence type="ECO:0000256" key="4">
    <source>
        <dbReference type="ARBA" id="ARBA00022741"/>
    </source>
</evidence>
<evidence type="ECO:0000256" key="8">
    <source>
        <dbReference type="SAM" id="Phobius"/>
    </source>
</evidence>
<dbReference type="InterPro" id="IPR027417">
    <property type="entry name" value="P-loop_NTPase"/>
</dbReference>
<feature type="transmembrane region" description="Helical" evidence="8">
    <location>
        <begin position="596"/>
        <end position="620"/>
    </location>
</feature>
<feature type="transmembrane region" description="Helical" evidence="8">
    <location>
        <begin position="524"/>
        <end position="546"/>
    </location>
</feature>
<dbReference type="InterPro" id="IPR043926">
    <property type="entry name" value="ABCG_dom"/>
</dbReference>
<dbReference type="GO" id="GO:0016020">
    <property type="term" value="C:membrane"/>
    <property type="evidence" value="ECO:0007669"/>
    <property type="project" value="UniProtKB-SubCell"/>
</dbReference>
<feature type="domain" description="ABC transporter" evidence="9">
    <location>
        <begin position="35"/>
        <end position="281"/>
    </location>
</feature>
<feature type="transmembrane region" description="Helical" evidence="8">
    <location>
        <begin position="374"/>
        <end position="395"/>
    </location>
</feature>
<reference evidence="10 11" key="1">
    <citation type="journal article" date="2019" name="Sci. Rep.">
        <title>Comparative genomics of chytrid fungi reveal insights into the obligate biotrophic and pathogenic lifestyle of Synchytrium endobioticum.</title>
        <authorList>
            <person name="van de Vossenberg B.T.L.H."/>
            <person name="Warris S."/>
            <person name="Nguyen H.D.T."/>
            <person name="van Gent-Pelzer M.P.E."/>
            <person name="Joly D.L."/>
            <person name="van de Geest H.C."/>
            <person name="Bonants P.J.M."/>
            <person name="Smith D.S."/>
            <person name="Levesque C.A."/>
            <person name="van der Lee T.A.J."/>
        </authorList>
    </citation>
    <scope>NUCLEOTIDE SEQUENCE [LARGE SCALE GENOMIC DNA]</scope>
    <source>
        <strain evidence="10 11">CBS 809.83</strain>
    </source>
</reference>
<gene>
    <name evidence="10" type="ORF">PhCBS80983_g04354</name>
</gene>
<keyword evidence="6 8" id="KW-1133">Transmembrane helix</keyword>
<name>A0A507DZ78_9FUNG</name>
<accession>A0A507DZ78</accession>
<keyword evidence="3 8" id="KW-0812">Transmembrane</keyword>
<dbReference type="InterPro" id="IPR003439">
    <property type="entry name" value="ABC_transporter-like_ATP-bd"/>
</dbReference>
<dbReference type="Gene3D" id="3.40.50.300">
    <property type="entry name" value="P-loop containing nucleotide triphosphate hydrolases"/>
    <property type="match status" value="1"/>
</dbReference>
<protein>
    <recommendedName>
        <fullName evidence="9">ABC transporter domain-containing protein</fullName>
    </recommendedName>
</protein>
<feature type="transmembrane region" description="Helical" evidence="8">
    <location>
        <begin position="451"/>
        <end position="476"/>
    </location>
</feature>
<dbReference type="InterPro" id="IPR017871">
    <property type="entry name" value="ABC_transporter-like_CS"/>
</dbReference>
<evidence type="ECO:0000256" key="1">
    <source>
        <dbReference type="ARBA" id="ARBA00004141"/>
    </source>
</evidence>
<evidence type="ECO:0000256" key="6">
    <source>
        <dbReference type="ARBA" id="ARBA00022989"/>
    </source>
</evidence>
<evidence type="ECO:0000256" key="5">
    <source>
        <dbReference type="ARBA" id="ARBA00022840"/>
    </source>
</evidence>